<dbReference type="PANTHER" id="PTHR46539">
    <property type="entry name" value="E3 UBIQUITIN-PROTEIN LIGASE ATL42"/>
    <property type="match status" value="1"/>
</dbReference>
<evidence type="ECO:0000313" key="12">
    <source>
        <dbReference type="Proteomes" id="UP001327560"/>
    </source>
</evidence>
<dbReference type="EMBL" id="CP136892">
    <property type="protein sequence ID" value="WOL00762.1"/>
    <property type="molecule type" value="Genomic_DNA"/>
</dbReference>
<evidence type="ECO:0000256" key="6">
    <source>
        <dbReference type="ARBA" id="ARBA00022989"/>
    </source>
</evidence>
<dbReference type="Gene3D" id="3.30.40.10">
    <property type="entry name" value="Zinc/RING finger domain, C3HC4 (zinc finger)"/>
    <property type="match status" value="1"/>
</dbReference>
<dbReference type="PROSITE" id="PS50089">
    <property type="entry name" value="ZF_RING_2"/>
    <property type="match status" value="1"/>
</dbReference>
<keyword evidence="12" id="KW-1185">Reference proteome</keyword>
<dbReference type="CDD" id="cd16461">
    <property type="entry name" value="RING-H2_EL5-like"/>
    <property type="match status" value="1"/>
</dbReference>
<evidence type="ECO:0000256" key="3">
    <source>
        <dbReference type="ARBA" id="ARBA00022723"/>
    </source>
</evidence>
<comment type="subcellular location">
    <subcellularLocation>
        <location evidence="1">Membrane</location>
    </subcellularLocation>
</comment>
<evidence type="ECO:0000256" key="8">
    <source>
        <dbReference type="PROSITE-ProRule" id="PRU00175"/>
    </source>
</evidence>
<accession>A0AAQ3K2N5</accession>
<dbReference type="InterPro" id="IPR001841">
    <property type="entry name" value="Znf_RING"/>
</dbReference>
<keyword evidence="7 9" id="KW-0472">Membrane</keyword>
<dbReference type="SMART" id="SM00184">
    <property type="entry name" value="RING"/>
    <property type="match status" value="1"/>
</dbReference>
<evidence type="ECO:0000256" key="1">
    <source>
        <dbReference type="ARBA" id="ARBA00004370"/>
    </source>
</evidence>
<evidence type="ECO:0000313" key="11">
    <source>
        <dbReference type="EMBL" id="WOL00762.1"/>
    </source>
</evidence>
<evidence type="ECO:0000256" key="5">
    <source>
        <dbReference type="ARBA" id="ARBA00022833"/>
    </source>
</evidence>
<organism evidence="11 12">
    <name type="scientific">Canna indica</name>
    <name type="common">Indian-shot</name>
    <dbReference type="NCBI Taxonomy" id="4628"/>
    <lineage>
        <taxon>Eukaryota</taxon>
        <taxon>Viridiplantae</taxon>
        <taxon>Streptophyta</taxon>
        <taxon>Embryophyta</taxon>
        <taxon>Tracheophyta</taxon>
        <taxon>Spermatophyta</taxon>
        <taxon>Magnoliopsida</taxon>
        <taxon>Liliopsida</taxon>
        <taxon>Zingiberales</taxon>
        <taxon>Cannaceae</taxon>
        <taxon>Canna</taxon>
    </lineage>
</organism>
<proteinExistence type="predicted"/>
<name>A0AAQ3K2N5_9LILI</name>
<keyword evidence="6 9" id="KW-1133">Transmembrane helix</keyword>
<evidence type="ECO:0000256" key="4">
    <source>
        <dbReference type="ARBA" id="ARBA00022771"/>
    </source>
</evidence>
<dbReference type="GO" id="GO:0008270">
    <property type="term" value="F:zinc ion binding"/>
    <property type="evidence" value="ECO:0007669"/>
    <property type="project" value="UniProtKB-KW"/>
</dbReference>
<feature type="transmembrane region" description="Helical" evidence="9">
    <location>
        <begin position="45"/>
        <end position="65"/>
    </location>
</feature>
<evidence type="ECO:0000259" key="10">
    <source>
        <dbReference type="PROSITE" id="PS50089"/>
    </source>
</evidence>
<dbReference type="PANTHER" id="PTHR46539:SF29">
    <property type="entry name" value="(WILD MALAYSIAN BANANA) HYPOTHETICAL PROTEIN"/>
    <property type="match status" value="1"/>
</dbReference>
<dbReference type="InterPro" id="IPR013083">
    <property type="entry name" value="Znf_RING/FYVE/PHD"/>
</dbReference>
<reference evidence="11 12" key="1">
    <citation type="submission" date="2023-10" db="EMBL/GenBank/DDBJ databases">
        <title>Chromosome-scale genome assembly provides insights into flower coloration mechanisms of Canna indica.</title>
        <authorList>
            <person name="Li C."/>
        </authorList>
    </citation>
    <scope>NUCLEOTIDE SEQUENCE [LARGE SCALE GENOMIC DNA]</scope>
    <source>
        <tissue evidence="11">Flower</tissue>
    </source>
</reference>
<dbReference type="AlphaFoldDB" id="A0AAQ3K2N5"/>
<sequence>MDPRALTLSLEKPTKFPSHEVQPKAERVTMSAQQSSSFSNTGEEMSLAFAFGICVLVFVAICIICSRRQARIATAAAIARHDLLRTIAGGGLGKAEIASLPAFAYRNPVESGGGSCSRASDASVQCVVCLSAMAEGEMVRMLPRCRHVFHVDCVDMWLFSHSTCPLCRADAKAERRPPPSVAAPEVSPPV</sequence>
<evidence type="ECO:0000256" key="7">
    <source>
        <dbReference type="ARBA" id="ARBA00023136"/>
    </source>
</evidence>
<dbReference type="Proteomes" id="UP001327560">
    <property type="component" value="Chromosome 3"/>
</dbReference>
<gene>
    <name evidence="11" type="ORF">Cni_G09475</name>
</gene>
<dbReference type="GO" id="GO:0016020">
    <property type="term" value="C:membrane"/>
    <property type="evidence" value="ECO:0007669"/>
    <property type="project" value="UniProtKB-SubCell"/>
</dbReference>
<keyword evidence="4 8" id="KW-0863">Zinc-finger</keyword>
<keyword evidence="2 9" id="KW-0812">Transmembrane</keyword>
<evidence type="ECO:0000256" key="9">
    <source>
        <dbReference type="SAM" id="Phobius"/>
    </source>
</evidence>
<protein>
    <submittedName>
        <fullName evidence="11">RING-H2 finger protein ATL2-like</fullName>
    </submittedName>
</protein>
<dbReference type="SUPFAM" id="SSF57850">
    <property type="entry name" value="RING/U-box"/>
    <property type="match status" value="1"/>
</dbReference>
<evidence type="ECO:0000256" key="2">
    <source>
        <dbReference type="ARBA" id="ARBA00022692"/>
    </source>
</evidence>
<feature type="domain" description="RING-type" evidence="10">
    <location>
        <begin position="126"/>
        <end position="168"/>
    </location>
</feature>
<keyword evidence="5" id="KW-0862">Zinc</keyword>
<keyword evidence="3" id="KW-0479">Metal-binding</keyword>
<dbReference type="Pfam" id="PF13639">
    <property type="entry name" value="zf-RING_2"/>
    <property type="match status" value="1"/>
</dbReference>